<keyword evidence="1" id="KW-0175">Coiled coil</keyword>
<evidence type="ECO:0000256" key="2">
    <source>
        <dbReference type="SAM" id="Phobius"/>
    </source>
</evidence>
<feature type="transmembrane region" description="Helical" evidence="2">
    <location>
        <begin position="29"/>
        <end position="50"/>
    </location>
</feature>
<name>A0AAU8JHZ2_9CYAN</name>
<proteinExistence type="predicted"/>
<dbReference type="RefSeq" id="WP_354635953.1">
    <property type="nucleotide sequence ID" value="NZ_CP159837.1"/>
</dbReference>
<reference evidence="3" key="1">
    <citation type="submission" date="2024-07" db="EMBL/GenBank/DDBJ databases">
        <authorList>
            <person name="Kim Y.J."/>
            <person name="Jeong J.Y."/>
        </authorList>
    </citation>
    <scope>NUCLEOTIDE SEQUENCE</scope>
    <source>
        <strain evidence="3">GIHE-MW2</strain>
    </source>
</reference>
<organism evidence="3">
    <name type="scientific">Planktothricoides raciborskii GIHE-MW2</name>
    <dbReference type="NCBI Taxonomy" id="2792601"/>
    <lineage>
        <taxon>Bacteria</taxon>
        <taxon>Bacillati</taxon>
        <taxon>Cyanobacteriota</taxon>
        <taxon>Cyanophyceae</taxon>
        <taxon>Oscillatoriophycideae</taxon>
        <taxon>Oscillatoriales</taxon>
        <taxon>Oscillatoriaceae</taxon>
        <taxon>Planktothricoides</taxon>
    </lineage>
</organism>
<evidence type="ECO:0000313" key="3">
    <source>
        <dbReference type="EMBL" id="XCM38832.1"/>
    </source>
</evidence>
<dbReference type="Pfam" id="PF14362">
    <property type="entry name" value="DUF4407"/>
    <property type="match status" value="1"/>
</dbReference>
<sequence length="382" mass="43745">MKLLWWCAGVDAELLQNCRSQKEQHKYDAIGLAILLTTACAILSGGYAFYTIFKNPIHALLLGVFWGLFVFNMDRLIIITTHKEDKFSWQQLGMAITRIIVAVLIAVVVAKPLELKIFEKPILAELAQENAQIALAVQQQINQGMPEIAELKAANQKLEQDLSDKEKNRDLLCDRAMKEAEGISGTGKEGKGPVYEEKQLLCQQQGRELETLKAKTEPILVQNRQRIMQLQAQKDQEVKTVTTARKQADDIMTQLNTLEKIAQKNPAIAHASHAISWLFIVVDTAPIFAKLIAKRGSYDAMLQQKEYEQIQRADEDRKYFPIQLKNDQEKERKFYDDTLGEAYKSEPMKKVQEELIEEITNRTRKKYIPRKKVSPFPFFFTS</sequence>
<feature type="coiled-coil region" evidence="1">
    <location>
        <begin position="148"/>
        <end position="215"/>
    </location>
</feature>
<dbReference type="AlphaFoldDB" id="A0AAU8JHZ2"/>
<keyword evidence="2" id="KW-0472">Membrane</keyword>
<keyword evidence="2" id="KW-1133">Transmembrane helix</keyword>
<feature type="transmembrane region" description="Helical" evidence="2">
    <location>
        <begin position="95"/>
        <end position="113"/>
    </location>
</feature>
<accession>A0AAU8JHZ2</accession>
<protein>
    <submittedName>
        <fullName evidence="3">DUF4407 domain-containing protein</fullName>
    </submittedName>
</protein>
<dbReference type="EMBL" id="CP159837">
    <property type="protein sequence ID" value="XCM38832.1"/>
    <property type="molecule type" value="Genomic_DNA"/>
</dbReference>
<dbReference type="InterPro" id="IPR025519">
    <property type="entry name" value="DUF4407"/>
</dbReference>
<evidence type="ECO:0000256" key="1">
    <source>
        <dbReference type="SAM" id="Coils"/>
    </source>
</evidence>
<gene>
    <name evidence="3" type="ORF">ABWT76_001708</name>
</gene>
<feature type="transmembrane region" description="Helical" evidence="2">
    <location>
        <begin position="56"/>
        <end position="74"/>
    </location>
</feature>
<keyword evidence="2" id="KW-0812">Transmembrane</keyword>